<dbReference type="PANTHER" id="PTHR43343:SF3">
    <property type="entry name" value="PROTEASE DO-LIKE 8, CHLOROPLASTIC"/>
    <property type="match status" value="1"/>
</dbReference>
<proteinExistence type="predicted"/>
<dbReference type="InterPro" id="IPR036034">
    <property type="entry name" value="PDZ_sf"/>
</dbReference>
<dbReference type="EMBL" id="JX628762">
    <property type="protein sequence ID" value="AFX88981.1"/>
    <property type="molecule type" value="Genomic_DNA"/>
</dbReference>
<sequence>MGLFGVLMLGCTLILLAVLIKSVGEAPPTEDAAEGMLAAMRAPNPSQPEIIGDTLQFPSGLGNGQLQLIAGQGMQPGQTAGWFTTQPATVPPATDTRFPSGLGNGQIQLIAGQGMQPGQTMQPVHHLGPQFPSGLGNQSIQLVAGSGPYLGLTLSRVDPGTAQRMKLADNEGAYVTMVVPDSPGEKAGIQVGDVLLRLDNKRLKGPDDVGRVLAGKKAGNRVKARYQRDTATQTVHITLENPPLGLNVGAVQNTVWMGLDVQDVDAIMRIQFNLPESQGVVVSHVAPGSPAAMAGLVTGDLIHRVGQTRIRDVRQFASTVQKAKPGDVLRMSAVRGGTPFDVQVTMGRRPVEPPAIATLPPADIVVEGAWIGMDVGDLKPTDIKDLNLPASTRGVLVIDVEGPPATTVGFEAGDVIVAINNMPTPDLNSFIAASRRQDGAVVETLRGGRHLFLSVPPPGFSQQGNPMNLGIDKKFRQVAATRPSILAVLARDKDIRANVASENDSQAVVLVDTANQQYAWSSCGPGRRRCLKSCANTMRPPWSPGASRPRPRRNSPARAWPCTPELSVPSWTPRPCIRTRGWPRWPGSFAKLQPPDCASSYRTMTRLTPTWIAAVLLLGMISSVHALLPPPDTLRGVQDMVREAVAKVRPSVVAVRAQKQELAPGGGEMWFESVGSGIVVDQHGHVLTNSHVVRGASRISVVFWDQPDRVFTARVTDDDPDNDLALLLVESGPALHPAPLGHASTLGIGQWVVSVGSPYGYDHSASLGIISGLHRNLNIDGVRYRDMIQTDAVINQAAAAVR</sequence>
<protein>
    <submittedName>
        <fullName evidence="5">Magnetosome protein</fullName>
    </submittedName>
</protein>
<organism evidence="5">
    <name type="scientific">delta proteobacterium ML-1</name>
    <dbReference type="NCBI Taxonomy" id="947513"/>
    <lineage>
        <taxon>Bacteria</taxon>
        <taxon>Deltaproteobacteria</taxon>
    </lineage>
</organism>
<dbReference type="PROSITE" id="PS50106">
    <property type="entry name" value="PDZ"/>
    <property type="match status" value="2"/>
</dbReference>
<dbReference type="SUPFAM" id="SSF50156">
    <property type="entry name" value="PDZ domain-like"/>
    <property type="match status" value="3"/>
</dbReference>
<dbReference type="InterPro" id="IPR001940">
    <property type="entry name" value="Peptidase_S1C"/>
</dbReference>
<dbReference type="Gene3D" id="2.30.42.60">
    <property type="match status" value="1"/>
</dbReference>
<dbReference type="GO" id="GO:0004252">
    <property type="term" value="F:serine-type endopeptidase activity"/>
    <property type="evidence" value="ECO:0007669"/>
    <property type="project" value="InterPro"/>
</dbReference>
<dbReference type="InterPro" id="IPR051201">
    <property type="entry name" value="Chloro_Bact_Ser_Proteases"/>
</dbReference>
<dbReference type="Gene3D" id="2.30.42.10">
    <property type="match status" value="2"/>
</dbReference>
<evidence type="ECO:0000256" key="2">
    <source>
        <dbReference type="ARBA" id="ARBA00022801"/>
    </source>
</evidence>
<accession>K7Y602</accession>
<dbReference type="CDD" id="cd06779">
    <property type="entry name" value="cpPDZ_Deg_HtrA-like"/>
    <property type="match status" value="2"/>
</dbReference>
<keyword evidence="1" id="KW-0645">Protease</keyword>
<feature type="domain" description="PDZ" evidence="4">
    <location>
        <begin position="139"/>
        <end position="230"/>
    </location>
</feature>
<dbReference type="PANTHER" id="PTHR43343">
    <property type="entry name" value="PEPTIDASE S12"/>
    <property type="match status" value="1"/>
</dbReference>
<name>K7Y602_9DELT</name>
<dbReference type="Gene3D" id="2.40.10.120">
    <property type="match status" value="1"/>
</dbReference>
<feature type="domain" description="PDZ" evidence="4">
    <location>
        <begin position="236"/>
        <end position="313"/>
    </location>
</feature>
<dbReference type="Pfam" id="PF13180">
    <property type="entry name" value="PDZ_2"/>
    <property type="match status" value="2"/>
</dbReference>
<dbReference type="SUPFAM" id="SSF50494">
    <property type="entry name" value="Trypsin-like serine proteases"/>
    <property type="match status" value="1"/>
</dbReference>
<dbReference type="InterPro" id="IPR009003">
    <property type="entry name" value="Peptidase_S1_PA"/>
</dbReference>
<feature type="region of interest" description="Disordered" evidence="3">
    <location>
        <begin position="538"/>
        <end position="560"/>
    </location>
</feature>
<dbReference type="AlphaFoldDB" id="K7Y602"/>
<dbReference type="GO" id="GO:0006508">
    <property type="term" value="P:proteolysis"/>
    <property type="evidence" value="ECO:0007669"/>
    <property type="project" value="UniProtKB-KW"/>
</dbReference>
<evidence type="ECO:0000256" key="3">
    <source>
        <dbReference type="SAM" id="MobiDB-lite"/>
    </source>
</evidence>
<dbReference type="InterPro" id="IPR001478">
    <property type="entry name" value="PDZ"/>
</dbReference>
<dbReference type="Pfam" id="PF13365">
    <property type="entry name" value="Trypsin_2"/>
    <property type="match status" value="1"/>
</dbReference>
<evidence type="ECO:0000313" key="5">
    <source>
        <dbReference type="EMBL" id="AFX88981.1"/>
    </source>
</evidence>
<evidence type="ECO:0000259" key="4">
    <source>
        <dbReference type="PROSITE" id="PS50106"/>
    </source>
</evidence>
<dbReference type="PRINTS" id="PR00834">
    <property type="entry name" value="PROTEASES2C"/>
</dbReference>
<reference evidence="5" key="1">
    <citation type="submission" date="2012-09" db="EMBL/GenBank/DDBJ databases">
        <title>Magnetosome gene in the alkaliphilic magnetotactic strain ML-1.</title>
        <authorList>
            <person name="Lefevre C.T."/>
            <person name="Trubitsyn D."/>
            <person name="Bazylinski D.A."/>
        </authorList>
    </citation>
    <scope>NUCLEOTIDE SEQUENCE</scope>
    <source>
        <strain evidence="5">ML-1</strain>
    </source>
</reference>
<dbReference type="SMART" id="SM00228">
    <property type="entry name" value="PDZ"/>
    <property type="match status" value="3"/>
</dbReference>
<keyword evidence="2" id="KW-0378">Hydrolase</keyword>
<gene>
    <name evidence="5" type="primary">mamP</name>
</gene>
<evidence type="ECO:0000256" key="1">
    <source>
        <dbReference type="ARBA" id="ARBA00022670"/>
    </source>
</evidence>